<evidence type="ECO:0000256" key="1">
    <source>
        <dbReference type="ARBA" id="ARBA00005417"/>
    </source>
</evidence>
<sequence>MMSCDNEVLKVSNLGLKLSSNFALSMISFSLNRGEALALVAANGHGKSSLIRLITGLTKPDTGSVTICGLSANNWSKASQHIGYIQQYKSLPDELMVKEYLTHQFTLRRVPKQQYTELIKLADLEMYQNTAVTKLSGGNQRKLHILVAVAHKPDLLILDEPTTGLDATSREVILSFISHLKRTGVSIVFSTHHSDELEQLADQVLVLDQGRQTLLSTVNEFISTLGSPYLKLSLLNPNVDIGKTKHSLDEWQKQFGNSLEVKSVGPQFHIEIAEQQQDILSSVVSYLSSVGIRLKSIHWCHPKLAEIMRHLSGKNIREDHS</sequence>
<dbReference type="CDD" id="cd03230">
    <property type="entry name" value="ABC_DR_subfamily_A"/>
    <property type="match status" value="1"/>
</dbReference>
<protein>
    <submittedName>
        <fullName evidence="7">ABC transporter related</fullName>
    </submittedName>
</protein>
<dbReference type="InterPro" id="IPR003593">
    <property type="entry name" value="AAA+_ATPase"/>
</dbReference>
<dbReference type="InterPro" id="IPR050763">
    <property type="entry name" value="ABC_transporter_ATP-binding"/>
</dbReference>
<name>B1KQP8_SHEWM</name>
<dbReference type="PROSITE" id="PS50893">
    <property type="entry name" value="ABC_TRANSPORTER_2"/>
    <property type="match status" value="1"/>
</dbReference>
<dbReference type="KEGG" id="swd:Swoo_2003"/>
<keyword evidence="5" id="KW-0067">ATP-binding</keyword>
<keyword evidence="4" id="KW-0547">Nucleotide-binding</keyword>
<dbReference type="InterPro" id="IPR003439">
    <property type="entry name" value="ABC_transporter-like_ATP-bd"/>
</dbReference>
<proteinExistence type="inferred from homology"/>
<dbReference type="Pfam" id="PF00005">
    <property type="entry name" value="ABC_tran"/>
    <property type="match status" value="1"/>
</dbReference>
<reference evidence="7 8" key="1">
    <citation type="submission" date="2008-02" db="EMBL/GenBank/DDBJ databases">
        <title>Complete sequence of Shewanella woodyi ATCC 51908.</title>
        <authorList>
            <consortium name="US DOE Joint Genome Institute"/>
            <person name="Copeland A."/>
            <person name="Lucas S."/>
            <person name="Lapidus A."/>
            <person name="Glavina del Rio T."/>
            <person name="Dalin E."/>
            <person name="Tice H."/>
            <person name="Bruce D."/>
            <person name="Goodwin L."/>
            <person name="Pitluck S."/>
            <person name="Sims D."/>
            <person name="Brettin T."/>
            <person name="Detter J.C."/>
            <person name="Han C."/>
            <person name="Kuske C.R."/>
            <person name="Schmutz J."/>
            <person name="Larimer F."/>
            <person name="Land M."/>
            <person name="Hauser L."/>
            <person name="Kyrpides N."/>
            <person name="Lykidis A."/>
            <person name="Zhao J.-S."/>
            <person name="Richardson P."/>
        </authorList>
    </citation>
    <scope>NUCLEOTIDE SEQUENCE [LARGE SCALE GENOMIC DNA]</scope>
    <source>
        <strain evidence="8">ATCC 51908 / MS32</strain>
    </source>
</reference>
<evidence type="ECO:0000313" key="8">
    <source>
        <dbReference type="Proteomes" id="UP000002168"/>
    </source>
</evidence>
<dbReference type="GO" id="GO:0016887">
    <property type="term" value="F:ATP hydrolysis activity"/>
    <property type="evidence" value="ECO:0007669"/>
    <property type="project" value="InterPro"/>
</dbReference>
<evidence type="ECO:0000256" key="5">
    <source>
        <dbReference type="ARBA" id="ARBA00022840"/>
    </source>
</evidence>
<dbReference type="EMBL" id="CP000961">
    <property type="protein sequence ID" value="ACA86287.1"/>
    <property type="molecule type" value="Genomic_DNA"/>
</dbReference>
<evidence type="ECO:0000256" key="3">
    <source>
        <dbReference type="ARBA" id="ARBA00022458"/>
    </source>
</evidence>
<keyword evidence="2" id="KW-0813">Transport</keyword>
<evidence type="ECO:0000256" key="4">
    <source>
        <dbReference type="ARBA" id="ARBA00022741"/>
    </source>
</evidence>
<dbReference type="SUPFAM" id="SSF52540">
    <property type="entry name" value="P-loop containing nucleoside triphosphate hydrolases"/>
    <property type="match status" value="1"/>
</dbReference>
<dbReference type="PANTHER" id="PTHR42711:SF5">
    <property type="entry name" value="ABC TRANSPORTER ATP-BINDING PROTEIN NATA"/>
    <property type="match status" value="1"/>
</dbReference>
<dbReference type="Gene3D" id="3.40.50.300">
    <property type="entry name" value="P-loop containing nucleotide triphosphate hydrolases"/>
    <property type="match status" value="1"/>
</dbReference>
<keyword evidence="8" id="KW-1185">Reference proteome</keyword>
<dbReference type="Proteomes" id="UP000002168">
    <property type="component" value="Chromosome"/>
</dbReference>
<dbReference type="GO" id="GO:0005524">
    <property type="term" value="F:ATP binding"/>
    <property type="evidence" value="ECO:0007669"/>
    <property type="project" value="UniProtKB-KW"/>
</dbReference>
<dbReference type="eggNOG" id="COG1131">
    <property type="taxonomic scope" value="Bacteria"/>
</dbReference>
<evidence type="ECO:0000259" key="6">
    <source>
        <dbReference type="PROSITE" id="PS50893"/>
    </source>
</evidence>
<gene>
    <name evidence="7" type="ordered locus">Swoo_2003</name>
</gene>
<dbReference type="PANTHER" id="PTHR42711">
    <property type="entry name" value="ABC TRANSPORTER ATP-BINDING PROTEIN"/>
    <property type="match status" value="1"/>
</dbReference>
<dbReference type="SMART" id="SM00382">
    <property type="entry name" value="AAA"/>
    <property type="match status" value="1"/>
</dbReference>
<accession>B1KQP8</accession>
<dbReference type="AlphaFoldDB" id="B1KQP8"/>
<evidence type="ECO:0000256" key="2">
    <source>
        <dbReference type="ARBA" id="ARBA00022448"/>
    </source>
</evidence>
<dbReference type="STRING" id="392500.Swoo_2003"/>
<keyword evidence="3" id="KW-0536">Nodulation</keyword>
<dbReference type="InterPro" id="IPR027417">
    <property type="entry name" value="P-loop_NTPase"/>
</dbReference>
<dbReference type="HOGENOM" id="CLU_000604_1_2_6"/>
<evidence type="ECO:0000313" key="7">
    <source>
        <dbReference type="EMBL" id="ACA86287.1"/>
    </source>
</evidence>
<feature type="domain" description="ABC transporter" evidence="6">
    <location>
        <begin position="9"/>
        <end position="234"/>
    </location>
</feature>
<organism evidence="7 8">
    <name type="scientific">Shewanella woodyi (strain ATCC 51908 / MS32)</name>
    <dbReference type="NCBI Taxonomy" id="392500"/>
    <lineage>
        <taxon>Bacteria</taxon>
        <taxon>Pseudomonadati</taxon>
        <taxon>Pseudomonadota</taxon>
        <taxon>Gammaproteobacteria</taxon>
        <taxon>Alteromonadales</taxon>
        <taxon>Shewanellaceae</taxon>
        <taxon>Shewanella</taxon>
    </lineage>
</organism>
<comment type="similarity">
    <text evidence="1">Belongs to the ABC transporter superfamily.</text>
</comment>